<feature type="compositionally biased region" description="Basic and acidic residues" evidence="6">
    <location>
        <begin position="605"/>
        <end position="616"/>
    </location>
</feature>
<feature type="region of interest" description="Disordered" evidence="6">
    <location>
        <begin position="595"/>
        <end position="616"/>
    </location>
</feature>
<keyword evidence="3 7" id="KW-0812">Transmembrane</keyword>
<dbReference type="AlphaFoldDB" id="A0A0D9NVP5"/>
<name>A0A0D9NVP5_METAN</name>
<feature type="transmembrane region" description="Helical" evidence="7">
    <location>
        <begin position="448"/>
        <end position="470"/>
    </location>
</feature>
<feature type="transmembrane region" description="Helical" evidence="7">
    <location>
        <begin position="402"/>
        <end position="427"/>
    </location>
</feature>
<evidence type="ECO:0000256" key="6">
    <source>
        <dbReference type="SAM" id="MobiDB-lite"/>
    </source>
</evidence>
<feature type="transmembrane region" description="Helical" evidence="7">
    <location>
        <begin position="348"/>
        <end position="369"/>
    </location>
</feature>
<accession>A0A0D9NVP5</accession>
<evidence type="ECO:0000256" key="7">
    <source>
        <dbReference type="SAM" id="Phobius"/>
    </source>
</evidence>
<feature type="transmembrane region" description="Helical" evidence="7">
    <location>
        <begin position="553"/>
        <end position="574"/>
    </location>
</feature>
<evidence type="ECO:0000256" key="4">
    <source>
        <dbReference type="ARBA" id="ARBA00022989"/>
    </source>
</evidence>
<keyword evidence="9" id="KW-1185">Reference proteome</keyword>
<sequence>MARTLAEFPHWDTRQQWQIAWEPALDESTPAPRAPDLQIVFREAFNGRPVRHVVGLGSTPSPVGTRVGATAHNASSGPGIGTSGVGPATSSDTGKMGGSEEIPVASHGALQQRLSTLSTLAMAFAILNTWIALAGSIGLIVPSGGSVAFLYGFIFCVLCCLCVVASLGEMAAIWPTAGGQYHFVFALCPEQTRLPISFIVGWINIAGWLVVVTVQGFFGAQFISAAAVVASNGTYEITAARTYAIFLAILTCTTVVNIWGNKILGKWNDGALYWSILGVVVISIVLLSMSEKTDADFVFTNFQNTTGWPDGISWILGLLQSALSLIGFDVVLHMTEEMPNPSRDSPRALIYAILVGGVTGTLFILAILFCFNDPEAILGTTTGMPIVEIILRATKNRAATTILSLMLAVCFVNGSNASITSASRLMYAMARDRGVVFHGFFSHIEPKLNVPVRTILFCYLFNVCFGLLYLGPAVAFSAYVASCTILLDISYAVPIAVLLVRGRRVLAAHRTARTPFQMGTLSGYFVNIVAVVYLVVTSVFFCFPTSLPVTSNTMNYVSVVLGITFVLIALYWVFFGKTFNGPQFDVIMEEHRVPSPDGKGGVSTSHKEHSEGNTIA</sequence>
<feature type="transmembrane region" description="Helical" evidence="7">
    <location>
        <begin position="476"/>
        <end position="500"/>
    </location>
</feature>
<reference evidence="9" key="1">
    <citation type="journal article" date="2014" name="BMC Genomics">
        <title>The genome sequence of the biocontrol fungus Metarhizium anisopliae and comparative genomics of Metarhizium species.</title>
        <authorList>
            <person name="Pattemore J.A."/>
            <person name="Hane J.K."/>
            <person name="Williams A.H."/>
            <person name="Wilson B.A."/>
            <person name="Stodart B.J."/>
            <person name="Ash G.J."/>
        </authorList>
    </citation>
    <scope>NUCLEOTIDE SEQUENCE [LARGE SCALE GENOMIC DNA]</scope>
    <source>
        <strain evidence="9">BRIP 53293</strain>
    </source>
</reference>
<gene>
    <name evidence="8" type="ORF">H634G_06642</name>
</gene>
<evidence type="ECO:0000256" key="1">
    <source>
        <dbReference type="ARBA" id="ARBA00004141"/>
    </source>
</evidence>
<feature type="transmembrane region" description="Helical" evidence="7">
    <location>
        <begin position="148"/>
        <end position="174"/>
    </location>
</feature>
<evidence type="ECO:0008006" key="10">
    <source>
        <dbReference type="Google" id="ProtNLM"/>
    </source>
</evidence>
<evidence type="ECO:0000256" key="5">
    <source>
        <dbReference type="ARBA" id="ARBA00023136"/>
    </source>
</evidence>
<organism evidence="8 9">
    <name type="scientific">Metarhizium anisopliae BRIP 53293</name>
    <dbReference type="NCBI Taxonomy" id="1291518"/>
    <lineage>
        <taxon>Eukaryota</taxon>
        <taxon>Fungi</taxon>
        <taxon>Dikarya</taxon>
        <taxon>Ascomycota</taxon>
        <taxon>Pezizomycotina</taxon>
        <taxon>Sordariomycetes</taxon>
        <taxon>Hypocreomycetidae</taxon>
        <taxon>Hypocreales</taxon>
        <taxon>Clavicipitaceae</taxon>
        <taxon>Metarhizium</taxon>
    </lineage>
</organism>
<comment type="subcellular location">
    <subcellularLocation>
        <location evidence="1">Membrane</location>
        <topology evidence="1">Multi-pass membrane protein</topology>
    </subcellularLocation>
</comment>
<evidence type="ECO:0000256" key="2">
    <source>
        <dbReference type="ARBA" id="ARBA00022448"/>
    </source>
</evidence>
<feature type="transmembrane region" description="Helical" evidence="7">
    <location>
        <begin position="311"/>
        <end position="332"/>
    </location>
</feature>
<proteinExistence type="predicted"/>
<keyword evidence="5 7" id="KW-0472">Membrane</keyword>
<keyword evidence="4 7" id="KW-1133">Transmembrane helix</keyword>
<feature type="transmembrane region" description="Helical" evidence="7">
    <location>
        <begin position="194"/>
        <end position="218"/>
    </location>
</feature>
<feature type="transmembrane region" description="Helical" evidence="7">
    <location>
        <begin position="271"/>
        <end position="291"/>
    </location>
</feature>
<keyword evidence="2" id="KW-0813">Transport</keyword>
<evidence type="ECO:0000256" key="3">
    <source>
        <dbReference type="ARBA" id="ARBA00022692"/>
    </source>
</evidence>
<protein>
    <recommendedName>
        <fullName evidence="10">Choline transport protein</fullName>
    </recommendedName>
</protein>
<dbReference type="STRING" id="1291518.A0A0D9NVP5"/>
<feature type="transmembrane region" description="Helical" evidence="7">
    <location>
        <begin position="120"/>
        <end position="142"/>
    </location>
</feature>
<dbReference type="Proteomes" id="UP000054544">
    <property type="component" value="Unassembled WGS sequence"/>
</dbReference>
<dbReference type="GO" id="GO:0016020">
    <property type="term" value="C:membrane"/>
    <property type="evidence" value="ECO:0007669"/>
    <property type="project" value="UniProtKB-SubCell"/>
</dbReference>
<dbReference type="PANTHER" id="PTHR45649">
    <property type="entry name" value="AMINO-ACID PERMEASE BAT1"/>
    <property type="match status" value="1"/>
</dbReference>
<dbReference type="OrthoDB" id="4476201at2759"/>
<dbReference type="EMBL" id="KE384736">
    <property type="protein sequence ID" value="KJK78059.1"/>
    <property type="molecule type" value="Genomic_DNA"/>
</dbReference>
<feature type="region of interest" description="Disordered" evidence="6">
    <location>
        <begin position="72"/>
        <end position="97"/>
    </location>
</feature>
<feature type="transmembrane region" description="Helical" evidence="7">
    <location>
        <begin position="238"/>
        <end position="259"/>
    </location>
</feature>
<dbReference type="InterPro" id="IPR002293">
    <property type="entry name" value="AA/rel_permease1"/>
</dbReference>
<dbReference type="Gene3D" id="1.20.1740.10">
    <property type="entry name" value="Amino acid/polyamine transporter I"/>
    <property type="match status" value="1"/>
</dbReference>
<evidence type="ECO:0000313" key="8">
    <source>
        <dbReference type="EMBL" id="KJK78059.1"/>
    </source>
</evidence>
<dbReference type="GO" id="GO:0022857">
    <property type="term" value="F:transmembrane transporter activity"/>
    <property type="evidence" value="ECO:0007669"/>
    <property type="project" value="InterPro"/>
</dbReference>
<dbReference type="Pfam" id="PF13520">
    <property type="entry name" value="AA_permease_2"/>
    <property type="match status" value="1"/>
</dbReference>
<dbReference type="PANTHER" id="PTHR45649:SF14">
    <property type="entry name" value="GABA PERMEASE"/>
    <property type="match status" value="1"/>
</dbReference>
<evidence type="ECO:0000313" key="9">
    <source>
        <dbReference type="Proteomes" id="UP000054544"/>
    </source>
</evidence>
<feature type="transmembrane region" description="Helical" evidence="7">
    <location>
        <begin position="521"/>
        <end position="541"/>
    </location>
</feature>